<dbReference type="EMBL" id="JALLKP010000001">
    <property type="protein sequence ID" value="KAK2197880.1"/>
    <property type="molecule type" value="Genomic_DNA"/>
</dbReference>
<dbReference type="KEGG" id="bdw:94335181"/>
<gene>
    <name evidence="1" type="ORF">BdWA1_000883</name>
</gene>
<dbReference type="Proteomes" id="UP001214638">
    <property type="component" value="Unassembled WGS sequence"/>
</dbReference>
<sequence length="89" mass="10146">MYNSKTERGPDTTKSAPKWLPYWTWPTKSEWSSRCMPIVDALTAVDATRNTCPLRTCQHAQFTLNRTSASQNLSRLLGFPSEMFFSALL</sequence>
<protein>
    <submittedName>
        <fullName evidence="1">Uncharacterized protein</fullName>
    </submittedName>
</protein>
<dbReference type="RefSeq" id="XP_067804722.1">
    <property type="nucleotide sequence ID" value="XM_067945931.1"/>
</dbReference>
<evidence type="ECO:0000313" key="2">
    <source>
        <dbReference type="Proteomes" id="UP001214638"/>
    </source>
</evidence>
<organism evidence="1 2">
    <name type="scientific">Babesia duncani</name>
    <dbReference type="NCBI Taxonomy" id="323732"/>
    <lineage>
        <taxon>Eukaryota</taxon>
        <taxon>Sar</taxon>
        <taxon>Alveolata</taxon>
        <taxon>Apicomplexa</taxon>
        <taxon>Aconoidasida</taxon>
        <taxon>Piroplasmida</taxon>
        <taxon>Babesiidae</taxon>
        <taxon>Babesia</taxon>
    </lineage>
</organism>
<name>A0AAD9PND9_9APIC</name>
<proteinExistence type="predicted"/>
<evidence type="ECO:0000313" key="1">
    <source>
        <dbReference type="EMBL" id="KAK2197880.1"/>
    </source>
</evidence>
<reference evidence="1" key="1">
    <citation type="journal article" date="2023" name="Nat. Microbiol.">
        <title>Babesia duncani multi-omics identifies virulence factors and drug targets.</title>
        <authorList>
            <person name="Singh P."/>
            <person name="Lonardi S."/>
            <person name="Liang Q."/>
            <person name="Vydyam P."/>
            <person name="Khabirova E."/>
            <person name="Fang T."/>
            <person name="Gihaz S."/>
            <person name="Thekkiniath J."/>
            <person name="Munshi M."/>
            <person name="Abel S."/>
            <person name="Ciampossin L."/>
            <person name="Batugedara G."/>
            <person name="Gupta M."/>
            <person name="Lu X.M."/>
            <person name="Lenz T."/>
            <person name="Chakravarty S."/>
            <person name="Cornillot E."/>
            <person name="Hu Y."/>
            <person name="Ma W."/>
            <person name="Gonzalez L.M."/>
            <person name="Sanchez S."/>
            <person name="Estrada K."/>
            <person name="Sanchez-Flores A."/>
            <person name="Montero E."/>
            <person name="Harb O.S."/>
            <person name="Le Roch K.G."/>
            <person name="Mamoun C.B."/>
        </authorList>
    </citation>
    <scope>NUCLEOTIDE SEQUENCE</scope>
    <source>
        <strain evidence="1">WA1</strain>
    </source>
</reference>
<dbReference type="GeneID" id="94335181"/>
<keyword evidence="2" id="KW-1185">Reference proteome</keyword>
<comment type="caution">
    <text evidence="1">The sequence shown here is derived from an EMBL/GenBank/DDBJ whole genome shotgun (WGS) entry which is preliminary data.</text>
</comment>
<dbReference type="AlphaFoldDB" id="A0AAD9PND9"/>
<accession>A0AAD9PND9</accession>